<accession>A0A4Y2DWD3</accession>
<keyword evidence="3" id="KW-1185">Reference proteome</keyword>
<dbReference type="Proteomes" id="UP000499080">
    <property type="component" value="Unassembled WGS sequence"/>
</dbReference>
<organism evidence="2 3">
    <name type="scientific">Araneus ventricosus</name>
    <name type="common">Orbweaver spider</name>
    <name type="synonym">Epeira ventricosa</name>
    <dbReference type="NCBI Taxonomy" id="182803"/>
    <lineage>
        <taxon>Eukaryota</taxon>
        <taxon>Metazoa</taxon>
        <taxon>Ecdysozoa</taxon>
        <taxon>Arthropoda</taxon>
        <taxon>Chelicerata</taxon>
        <taxon>Arachnida</taxon>
        <taxon>Araneae</taxon>
        <taxon>Araneomorphae</taxon>
        <taxon>Entelegynae</taxon>
        <taxon>Araneoidea</taxon>
        <taxon>Araneidae</taxon>
        <taxon>Araneus</taxon>
    </lineage>
</organism>
<comment type="caution">
    <text evidence="2">The sequence shown here is derived from an EMBL/GenBank/DDBJ whole genome shotgun (WGS) entry which is preliminary data.</text>
</comment>
<keyword evidence="1" id="KW-0812">Transmembrane</keyword>
<dbReference type="EMBL" id="BGPR01000434">
    <property type="protein sequence ID" value="GBM19954.1"/>
    <property type="molecule type" value="Genomic_DNA"/>
</dbReference>
<evidence type="ECO:0000313" key="3">
    <source>
        <dbReference type="Proteomes" id="UP000499080"/>
    </source>
</evidence>
<gene>
    <name evidence="2" type="ORF">AVEN_164897_1</name>
</gene>
<evidence type="ECO:0000313" key="2">
    <source>
        <dbReference type="EMBL" id="GBM19954.1"/>
    </source>
</evidence>
<feature type="transmembrane region" description="Helical" evidence="1">
    <location>
        <begin position="12"/>
        <end position="37"/>
    </location>
</feature>
<keyword evidence="1" id="KW-0472">Membrane</keyword>
<evidence type="ECO:0000256" key="1">
    <source>
        <dbReference type="SAM" id="Phobius"/>
    </source>
</evidence>
<reference evidence="2 3" key="1">
    <citation type="journal article" date="2019" name="Sci. Rep.">
        <title>Orb-weaving spider Araneus ventricosus genome elucidates the spidroin gene catalogue.</title>
        <authorList>
            <person name="Kono N."/>
            <person name="Nakamura H."/>
            <person name="Ohtoshi R."/>
            <person name="Moran D.A.P."/>
            <person name="Shinohara A."/>
            <person name="Yoshida Y."/>
            <person name="Fujiwara M."/>
            <person name="Mori M."/>
            <person name="Tomita M."/>
            <person name="Arakawa K."/>
        </authorList>
    </citation>
    <scope>NUCLEOTIDE SEQUENCE [LARGE SCALE GENOMIC DNA]</scope>
</reference>
<proteinExistence type="predicted"/>
<protein>
    <submittedName>
        <fullName evidence="2">Uncharacterized protein</fullName>
    </submittedName>
</protein>
<keyword evidence="1" id="KW-1133">Transmembrane helix</keyword>
<dbReference type="AlphaFoldDB" id="A0A4Y2DWD3"/>
<sequence>MHRMVAYLDTKYVAIVVAVIKLMWGIRTFLDTLYMYIRKDRTESERSAAHRLGTAALGHLKHFSNRKYMPVSKGLDFSYWDTMRRDTLYIKMEFTPCILTLQSLGKDCF</sequence>
<name>A0A4Y2DWD3_ARAVE</name>